<comment type="caution">
    <text evidence="2">The sequence shown here is derived from an EMBL/GenBank/DDBJ whole genome shotgun (WGS) entry which is preliminary data.</text>
</comment>
<protein>
    <submittedName>
        <fullName evidence="2">Uncharacterized protein</fullName>
    </submittedName>
</protein>
<keyword evidence="3" id="KW-1185">Reference proteome</keyword>
<organism evidence="2 3">
    <name type="scientific">Vespula germanica</name>
    <name type="common">German yellow jacket</name>
    <name type="synonym">Paravespula germanica</name>
    <dbReference type="NCBI Taxonomy" id="30212"/>
    <lineage>
        <taxon>Eukaryota</taxon>
        <taxon>Metazoa</taxon>
        <taxon>Ecdysozoa</taxon>
        <taxon>Arthropoda</taxon>
        <taxon>Hexapoda</taxon>
        <taxon>Insecta</taxon>
        <taxon>Pterygota</taxon>
        <taxon>Neoptera</taxon>
        <taxon>Endopterygota</taxon>
        <taxon>Hymenoptera</taxon>
        <taxon>Apocrita</taxon>
        <taxon>Aculeata</taxon>
        <taxon>Vespoidea</taxon>
        <taxon>Vespidae</taxon>
        <taxon>Vespinae</taxon>
        <taxon>Vespula</taxon>
    </lineage>
</organism>
<name>A0A834IZQ1_VESGE</name>
<evidence type="ECO:0000313" key="3">
    <source>
        <dbReference type="Proteomes" id="UP000617340"/>
    </source>
</evidence>
<feature type="compositionally biased region" description="Basic residues" evidence="1">
    <location>
        <begin position="72"/>
        <end position="82"/>
    </location>
</feature>
<dbReference type="AlphaFoldDB" id="A0A834IZQ1"/>
<proteinExistence type="predicted"/>
<sequence length="82" mass="8857">MNNVTDNVTVSTTIPNLVLLTSVSTVESSPYDSLAQAQISRLESGKFEGVRSKRGMGMGMAMGMGMGMGMEKRKRKGQNVRD</sequence>
<evidence type="ECO:0000256" key="1">
    <source>
        <dbReference type="SAM" id="MobiDB-lite"/>
    </source>
</evidence>
<feature type="compositionally biased region" description="Gly residues" evidence="1">
    <location>
        <begin position="56"/>
        <end position="68"/>
    </location>
</feature>
<accession>A0A834IZQ1</accession>
<dbReference type="EMBL" id="JACSDZ010000025">
    <property type="protein sequence ID" value="KAF7379192.1"/>
    <property type="molecule type" value="Genomic_DNA"/>
</dbReference>
<reference evidence="2" key="1">
    <citation type="journal article" date="2020" name="G3 (Bethesda)">
        <title>High-Quality Assemblies for Three Invasive Social Wasps from the &lt;i&gt;Vespula&lt;/i&gt; Genus.</title>
        <authorList>
            <person name="Harrop T.W.R."/>
            <person name="Guhlin J."/>
            <person name="McLaughlin G.M."/>
            <person name="Permina E."/>
            <person name="Stockwell P."/>
            <person name="Gilligan J."/>
            <person name="Le Lec M.F."/>
            <person name="Gruber M.A.M."/>
            <person name="Quinn O."/>
            <person name="Lovegrove M."/>
            <person name="Duncan E.J."/>
            <person name="Remnant E.J."/>
            <person name="Van Eeckhoven J."/>
            <person name="Graham B."/>
            <person name="Knapp R.A."/>
            <person name="Langford K.W."/>
            <person name="Kronenberg Z."/>
            <person name="Press M.O."/>
            <person name="Eacker S.M."/>
            <person name="Wilson-Rankin E.E."/>
            <person name="Purcell J."/>
            <person name="Lester P.J."/>
            <person name="Dearden P.K."/>
        </authorList>
    </citation>
    <scope>NUCLEOTIDE SEQUENCE</scope>
    <source>
        <strain evidence="2">Linc-1</strain>
    </source>
</reference>
<dbReference type="Proteomes" id="UP000617340">
    <property type="component" value="Unassembled WGS sequence"/>
</dbReference>
<gene>
    <name evidence="2" type="ORF">HZH68_017037</name>
</gene>
<evidence type="ECO:0000313" key="2">
    <source>
        <dbReference type="EMBL" id="KAF7379192.1"/>
    </source>
</evidence>
<feature type="region of interest" description="Disordered" evidence="1">
    <location>
        <begin position="48"/>
        <end position="82"/>
    </location>
</feature>